<proteinExistence type="predicted"/>
<name>A0ACB8NVB6_CITSI</name>
<evidence type="ECO:0000313" key="1">
    <source>
        <dbReference type="EMBL" id="KAH9801990.1"/>
    </source>
</evidence>
<organism evidence="1 2">
    <name type="scientific">Citrus sinensis</name>
    <name type="common">Sweet orange</name>
    <name type="synonym">Citrus aurantium var. sinensis</name>
    <dbReference type="NCBI Taxonomy" id="2711"/>
    <lineage>
        <taxon>Eukaryota</taxon>
        <taxon>Viridiplantae</taxon>
        <taxon>Streptophyta</taxon>
        <taxon>Embryophyta</taxon>
        <taxon>Tracheophyta</taxon>
        <taxon>Spermatophyta</taxon>
        <taxon>Magnoliopsida</taxon>
        <taxon>eudicotyledons</taxon>
        <taxon>Gunneridae</taxon>
        <taxon>Pentapetalae</taxon>
        <taxon>rosids</taxon>
        <taxon>malvids</taxon>
        <taxon>Sapindales</taxon>
        <taxon>Rutaceae</taxon>
        <taxon>Aurantioideae</taxon>
        <taxon>Citrus</taxon>
    </lineage>
</organism>
<gene>
    <name evidence="1" type="ORF">KPL71_001225</name>
</gene>
<keyword evidence="2" id="KW-1185">Reference proteome</keyword>
<comment type="caution">
    <text evidence="1">The sequence shown here is derived from an EMBL/GenBank/DDBJ whole genome shotgun (WGS) entry which is preliminary data.</text>
</comment>
<dbReference type="EMBL" id="CM039170">
    <property type="protein sequence ID" value="KAH9801990.1"/>
    <property type="molecule type" value="Genomic_DNA"/>
</dbReference>
<sequence>MSSRSQGSLPSNTEDLRREGKEHCKLGVRECKTTTVTLQLADRSHVYPEGKIEDVLVKVDKFISLVDFIVLDFEADKEVPIILGRPFLATGKTLIDVQKRELTMRVNDQQVTFNVLEAMKSPNEAEDCNFLNVLDFVVADRIDRCCSKEIIKVATFESLEEEYVAANQIDWMKGKQSNRHNRFVEHLNLSDREVAKPLCSLLEHDKPFHFDKDCLQTFKELKKAFITAPVVISPDWTLPFEMMCDTNDHSIGAVLGQRKNKIFHSIYHVSKTLTQTHINYTTTEKELLAVVFAFDKFRAYLVGTKVTVYTDHAVIKYLISKKDAKPRLIRLILLLQEFDLEIKDRKGTENQVADHLSRLEADTSTLTKKDITETFPDEQLLVVQQAQMLHQSGPPWYANFSNYLISGLLPPDLKFQQKKKFLHDVRSYQWDDPYLYKLCSDQVIRRCASDEEIPHILEYYHAAAYGGHFGGHRTAAKVLQLGYYWPSIFKDAYEFAKYCNSFGTPRAIINDEGTHFYNKVFAVAMVKYGVRYKVATAYHPQSNGQVEDSLWAYRTAYKTPLGMSPYRIVYGKACHLPFELEHKAYWALKQLNWDIHAAAEQRKLQLCELDELLKRGWLEFCNHPRDPVLPVVKEFYANLVSSSQHNIWVRNSLGLLDSRVINAFYNLPAEINYEYAQLLDKLTPQRWNKIFTTLIVEGASWANEEGRVINKINLKPIAKVWVKFLKSRLMPTTHTTTVSQERLVLLYVIVIGFSIDVGSIIKKEIRDCAMKNHKAAALLFPSLITSICVVSRVRLDAKDEHVKNDCALTVRTIERITGEVVGATSEPAAVTGQYNFDTNTTEAPTEVSEETTDTYEPEEESATEPQAEAESETADQSDEPEEESDKSATDSSPIEAKEESEKEREEPPVRTSSKSRKKHIIQEEEEDEPAEEPPILVLSRKGKEKVTTPPASNDEAEQIDAELEAAATRVTRTPTETKQLFDIIAAITAEGHAADAPALAPPQQTLSNTIRASPRETSKRNGGTSGSVAAAASPEPKRTRSVSTKQDTPTATSPTSILQKKKKTLPATSPQESRKDKLRSASKKR</sequence>
<reference evidence="2" key="1">
    <citation type="journal article" date="2023" name="Hortic. Res.">
        <title>A chromosome-level phased genome enabling allele-level studies in sweet orange: a case study on citrus Huanglongbing tolerance.</title>
        <authorList>
            <person name="Wu B."/>
            <person name="Yu Q."/>
            <person name="Deng Z."/>
            <person name="Duan Y."/>
            <person name="Luo F."/>
            <person name="Gmitter F. Jr."/>
        </authorList>
    </citation>
    <scope>NUCLEOTIDE SEQUENCE [LARGE SCALE GENOMIC DNA]</scope>
    <source>
        <strain evidence="2">cv. Valencia</strain>
    </source>
</reference>
<dbReference type="Proteomes" id="UP000829398">
    <property type="component" value="Chromosome 1"/>
</dbReference>
<evidence type="ECO:0000313" key="2">
    <source>
        <dbReference type="Proteomes" id="UP000829398"/>
    </source>
</evidence>
<protein>
    <submittedName>
        <fullName evidence="1">Uncharacterized protein</fullName>
    </submittedName>
</protein>
<accession>A0ACB8NVB6</accession>